<comment type="similarity">
    <text evidence="1">Belongs to the RecJ family.</text>
</comment>
<feature type="domain" description="Single-stranded-DNA-specific exonuclease RecJ C-terminal" evidence="9">
    <location>
        <begin position="570"/>
        <end position="767"/>
    </location>
</feature>
<feature type="domain" description="DDH" evidence="7">
    <location>
        <begin position="83"/>
        <end position="226"/>
    </location>
</feature>
<dbReference type="GO" id="GO:0008409">
    <property type="term" value="F:5'-3' exonuclease activity"/>
    <property type="evidence" value="ECO:0007669"/>
    <property type="project" value="InterPro"/>
</dbReference>
<dbReference type="PANTHER" id="PTHR30255:SF2">
    <property type="entry name" value="SINGLE-STRANDED-DNA-SPECIFIC EXONUCLEASE RECJ"/>
    <property type="match status" value="1"/>
</dbReference>
<dbReference type="GO" id="GO:0006310">
    <property type="term" value="P:DNA recombination"/>
    <property type="evidence" value="ECO:0007669"/>
    <property type="project" value="InterPro"/>
</dbReference>
<dbReference type="Gene3D" id="3.90.1640.30">
    <property type="match status" value="1"/>
</dbReference>
<protein>
    <recommendedName>
        <fullName evidence="2">Single-stranded-DNA-specific exonuclease RecJ</fullName>
    </recommendedName>
</protein>
<gene>
    <name evidence="11" type="primary">recJ</name>
    <name evidence="12" type="ORF">L2504_00935</name>
    <name evidence="11" type="ORF">L2724_05480</name>
</gene>
<dbReference type="Pfam" id="PF02272">
    <property type="entry name" value="DHHA1"/>
    <property type="match status" value="1"/>
</dbReference>
<evidence type="ECO:0000313" key="11">
    <source>
        <dbReference type="EMBL" id="MCZ3667737.1"/>
    </source>
</evidence>
<dbReference type="InterPro" id="IPR001667">
    <property type="entry name" value="DDH_dom"/>
</dbReference>
<evidence type="ECO:0000256" key="4">
    <source>
        <dbReference type="ARBA" id="ARBA00022801"/>
    </source>
</evidence>
<dbReference type="InterPro" id="IPR038763">
    <property type="entry name" value="DHH_sf"/>
</dbReference>
<evidence type="ECO:0000259" key="8">
    <source>
        <dbReference type="Pfam" id="PF02272"/>
    </source>
</evidence>
<evidence type="ECO:0000259" key="9">
    <source>
        <dbReference type="Pfam" id="PF10141"/>
    </source>
</evidence>
<dbReference type="GO" id="GO:0006281">
    <property type="term" value="P:DNA repair"/>
    <property type="evidence" value="ECO:0007669"/>
    <property type="project" value="InterPro"/>
</dbReference>
<dbReference type="InterPro" id="IPR051673">
    <property type="entry name" value="SSDNA_exonuclease_RecJ"/>
</dbReference>
<keyword evidence="3" id="KW-0540">Nuclease</keyword>
<name>A0AAW5WTJ2_9LACO</name>
<dbReference type="Gene3D" id="3.10.310.30">
    <property type="match status" value="1"/>
</dbReference>
<reference evidence="11 14" key="1">
    <citation type="submission" date="2022-01" db="EMBL/GenBank/DDBJ databases">
        <title>VMRC isolate genome collection.</title>
        <authorList>
            <person name="France M."/>
            <person name="Rutt L."/>
            <person name="Humphrys M."/>
            <person name="Ravel J."/>
        </authorList>
    </citation>
    <scope>NUCLEOTIDE SEQUENCE</scope>
    <source>
        <strain evidence="12 14">C0030B4</strain>
        <strain evidence="11">C0048A1</strain>
    </source>
</reference>
<evidence type="ECO:0000256" key="6">
    <source>
        <dbReference type="SAM" id="Coils"/>
    </source>
</evidence>
<evidence type="ECO:0000313" key="14">
    <source>
        <dbReference type="Proteomes" id="UP001527392"/>
    </source>
</evidence>
<dbReference type="InterPro" id="IPR018779">
    <property type="entry name" value="RecJ_C"/>
</dbReference>
<evidence type="ECO:0000313" key="12">
    <source>
        <dbReference type="EMBL" id="MCZ3780717.1"/>
    </source>
</evidence>
<dbReference type="RefSeq" id="WP_003716893.1">
    <property type="nucleotide sequence ID" value="NZ_CAKMAX010000008.1"/>
</dbReference>
<dbReference type="Pfam" id="PF17768">
    <property type="entry name" value="RecJ_OB"/>
    <property type="match status" value="1"/>
</dbReference>
<dbReference type="InterPro" id="IPR004610">
    <property type="entry name" value="RecJ"/>
</dbReference>
<dbReference type="InterPro" id="IPR041122">
    <property type="entry name" value="RecJ_OB"/>
</dbReference>
<keyword evidence="5 11" id="KW-0269">Exonuclease</keyword>
<evidence type="ECO:0000256" key="3">
    <source>
        <dbReference type="ARBA" id="ARBA00022722"/>
    </source>
</evidence>
<dbReference type="GeneID" id="75082107"/>
<evidence type="ECO:0000256" key="5">
    <source>
        <dbReference type="ARBA" id="ARBA00022839"/>
    </source>
</evidence>
<evidence type="ECO:0000256" key="1">
    <source>
        <dbReference type="ARBA" id="ARBA00005915"/>
    </source>
</evidence>
<keyword evidence="6" id="KW-0175">Coiled coil</keyword>
<dbReference type="InterPro" id="IPR003156">
    <property type="entry name" value="DHHA1_dom"/>
</dbReference>
<evidence type="ECO:0000256" key="2">
    <source>
        <dbReference type="ARBA" id="ARBA00019841"/>
    </source>
</evidence>
<dbReference type="Pfam" id="PF01368">
    <property type="entry name" value="DHH"/>
    <property type="match status" value="1"/>
</dbReference>
<evidence type="ECO:0000259" key="10">
    <source>
        <dbReference type="Pfam" id="PF17768"/>
    </source>
</evidence>
<dbReference type="EMBL" id="JAKHMS010000001">
    <property type="protein sequence ID" value="MCZ3780717.1"/>
    <property type="molecule type" value="Genomic_DNA"/>
</dbReference>
<dbReference type="Proteomes" id="UP001212401">
    <property type="component" value="Unassembled WGS sequence"/>
</dbReference>
<comment type="caution">
    <text evidence="11">The sequence shown here is derived from an EMBL/GenBank/DDBJ whole genome shotgun (WGS) entry which is preliminary data.</text>
</comment>
<evidence type="ECO:0000259" key="7">
    <source>
        <dbReference type="Pfam" id="PF01368"/>
    </source>
</evidence>
<dbReference type="Pfam" id="PF10141">
    <property type="entry name" value="ssDNA-exonuc_C"/>
    <property type="match status" value="1"/>
</dbReference>
<dbReference type="EMBL" id="JAKHPH010000011">
    <property type="protein sequence ID" value="MCZ3667737.1"/>
    <property type="molecule type" value="Genomic_DNA"/>
</dbReference>
<dbReference type="PANTHER" id="PTHR30255">
    <property type="entry name" value="SINGLE-STRANDED-DNA-SPECIFIC EXONUCLEASE RECJ"/>
    <property type="match status" value="1"/>
</dbReference>
<evidence type="ECO:0000313" key="13">
    <source>
        <dbReference type="Proteomes" id="UP001212401"/>
    </source>
</evidence>
<organism evidence="11 13">
    <name type="scientific">Limosilactobacillus vaginalis</name>
    <dbReference type="NCBI Taxonomy" id="1633"/>
    <lineage>
        <taxon>Bacteria</taxon>
        <taxon>Bacillati</taxon>
        <taxon>Bacillota</taxon>
        <taxon>Bacilli</taxon>
        <taxon>Lactobacillales</taxon>
        <taxon>Lactobacillaceae</taxon>
        <taxon>Limosilactobacillus</taxon>
    </lineage>
</organism>
<feature type="domain" description="RecJ OB" evidence="10">
    <location>
        <begin position="456"/>
        <end position="562"/>
    </location>
</feature>
<dbReference type="NCBIfam" id="TIGR00644">
    <property type="entry name" value="recJ"/>
    <property type="match status" value="1"/>
</dbReference>
<sequence>MVEAKYDWQRIAAPDKQIVEQLSQELGINPVIARLLAERGITTPEEAHSFIQPSMQAVHDPHQLHDMDKALERIQEAVAAGEQITVYGDYDADGITSTALMYEVLQDVGANVNYYVPNRFRDGYGPNAEAYQKIIDQGTKLIITVDNGVSGKAVIDPVVKQGIDVIVTDHHEMPEDLPDAYAIVHPRYPGSNYPFADLSGVGVAFKVAWALLDEFPEELLDLVAIGEIADVVSVSDENRPLIMMGIQELRQGMRPGLHALVKEAGISEQSLTDQDIGFVIAPRLNALGRIADANEGVELLTTLDEDRATKLAKAVEQANSKRQELVNEIMGEAQQQVDRLPQDQPVLLVVGHDWHQGVLGIVASRLMDQTGKPTIVASTNDDQKIAKGSGRSVDGFNLFAALDGHRDLMTSFGGHPAACGLSFETENSEKLRNVLLHEAENQHFDGQKKQPLKIAASISPAEVSMQLYDQLVSLSPFGPGNEQPVFELQPDQINSIVTMGKDNSHLKFMVGDQQSQVTVIAFGKGKLAAVLRAAMANQIKLAVKISINEWRGKRTVQLMLEDISIDSPVIIDQRTNKLNPQLFNEAGYYVAFDKKLRDNIQPHLPEGSALSPDEAAQTDFSAQRVTIVDCPSTLEEFEKLFSNDQQAPSMIRLLLFQPHSVYLSGMPVRDEFARLYRLVVRTTQIDLNRQLNQLSTRLKINAERLIFMLRVFSAAGFVTIKDGILKPVSDVNKTDIKETNPYQRRVAQYQAEQVLLFSDSKALAKWVLNCLNIH</sequence>
<dbReference type="SUPFAM" id="SSF64182">
    <property type="entry name" value="DHH phosphoesterases"/>
    <property type="match status" value="1"/>
</dbReference>
<accession>A0AAW5WTJ2</accession>
<feature type="domain" description="DHHA1" evidence="8">
    <location>
        <begin position="345"/>
        <end position="435"/>
    </location>
</feature>
<proteinExistence type="inferred from homology"/>
<dbReference type="GO" id="GO:0003676">
    <property type="term" value="F:nucleic acid binding"/>
    <property type="evidence" value="ECO:0007669"/>
    <property type="project" value="InterPro"/>
</dbReference>
<feature type="coiled-coil region" evidence="6">
    <location>
        <begin position="308"/>
        <end position="335"/>
    </location>
</feature>
<keyword evidence="14" id="KW-1185">Reference proteome</keyword>
<keyword evidence="4" id="KW-0378">Hydrolase</keyword>
<dbReference type="AlphaFoldDB" id="A0AAW5WTJ2"/>
<dbReference type="Proteomes" id="UP001527392">
    <property type="component" value="Unassembled WGS sequence"/>
</dbReference>